<comment type="pathway">
    <text evidence="7">Carbohydrate biosynthesis; gluconeogenesis.</text>
</comment>
<dbReference type="InterPro" id="IPR018189">
    <property type="entry name" value="Phosphoglucose_isomerase_CS"/>
</dbReference>
<dbReference type="AlphaFoldDB" id="B9L8R8"/>
<dbReference type="OrthoDB" id="140919at2"/>
<dbReference type="RefSeq" id="WP_012663791.1">
    <property type="nucleotide sequence ID" value="NC_012115.1"/>
</dbReference>
<evidence type="ECO:0000313" key="10">
    <source>
        <dbReference type="Proteomes" id="UP000000448"/>
    </source>
</evidence>
<evidence type="ECO:0000256" key="4">
    <source>
        <dbReference type="ARBA" id="ARBA00023152"/>
    </source>
</evidence>
<dbReference type="UniPathway" id="UPA00138"/>
<reference evidence="9 10" key="1">
    <citation type="journal article" date="2009" name="PLoS Genet.">
        <title>Adaptations to submarine hydrothermal environments exemplified by the genome of Nautilia profundicola.</title>
        <authorList>
            <person name="Campbell B.J."/>
            <person name="Smith J.L."/>
            <person name="Hanson T.E."/>
            <person name="Klotz M.G."/>
            <person name="Stein L.Y."/>
            <person name="Lee C.K."/>
            <person name="Wu D."/>
            <person name="Robinson J.M."/>
            <person name="Khouri H.M."/>
            <person name="Eisen J.A."/>
            <person name="Cary S.C."/>
        </authorList>
    </citation>
    <scope>NUCLEOTIDE SEQUENCE [LARGE SCALE GENOMIC DNA]</scope>
    <source>
        <strain evidence="10">ATCC BAA-1463 / DSM 18972 / AmH</strain>
    </source>
</reference>
<keyword evidence="5 7" id="KW-0413">Isomerase</keyword>
<dbReference type="CDD" id="cd05016">
    <property type="entry name" value="SIS_PGI_2"/>
    <property type="match status" value="1"/>
</dbReference>
<dbReference type="PROSITE" id="PS00174">
    <property type="entry name" value="P_GLUCOSE_ISOMERASE_2"/>
    <property type="match status" value="1"/>
</dbReference>
<dbReference type="HOGENOM" id="CLU_037303_1_0_7"/>
<dbReference type="SUPFAM" id="SSF53697">
    <property type="entry name" value="SIS domain"/>
    <property type="match status" value="1"/>
</dbReference>
<dbReference type="GO" id="GO:0048029">
    <property type="term" value="F:monosaccharide binding"/>
    <property type="evidence" value="ECO:0007669"/>
    <property type="project" value="TreeGrafter"/>
</dbReference>
<evidence type="ECO:0000256" key="5">
    <source>
        <dbReference type="ARBA" id="ARBA00023235"/>
    </source>
</evidence>
<dbReference type="PROSITE" id="PS51463">
    <property type="entry name" value="P_GLUCOSE_ISOMERASE_3"/>
    <property type="match status" value="1"/>
</dbReference>
<dbReference type="UniPathway" id="UPA00109">
    <property type="reaction ID" value="UER00181"/>
</dbReference>
<dbReference type="InterPro" id="IPR001672">
    <property type="entry name" value="G6P_Isomerase"/>
</dbReference>
<evidence type="ECO:0000313" key="9">
    <source>
        <dbReference type="EMBL" id="ACM92420.1"/>
    </source>
</evidence>
<dbReference type="GO" id="GO:0004347">
    <property type="term" value="F:glucose-6-phosphate isomerase activity"/>
    <property type="evidence" value="ECO:0007669"/>
    <property type="project" value="UniProtKB-UniRule"/>
</dbReference>
<dbReference type="InterPro" id="IPR046348">
    <property type="entry name" value="SIS_dom_sf"/>
</dbReference>
<feature type="active site" evidence="7">
    <location>
        <position position="281"/>
    </location>
</feature>
<dbReference type="Gene3D" id="3.40.50.10490">
    <property type="entry name" value="Glucose-6-phosphate isomerase like protein, domain 1"/>
    <property type="match status" value="2"/>
</dbReference>
<dbReference type="GO" id="GO:0005829">
    <property type="term" value="C:cytosol"/>
    <property type="evidence" value="ECO:0007669"/>
    <property type="project" value="TreeGrafter"/>
</dbReference>
<evidence type="ECO:0000256" key="2">
    <source>
        <dbReference type="ARBA" id="ARBA00006604"/>
    </source>
</evidence>
<dbReference type="STRING" id="598659.NAMH_0611"/>
<dbReference type="InterPro" id="IPR035482">
    <property type="entry name" value="SIS_PGI_2"/>
</dbReference>
<comment type="similarity">
    <text evidence="2 7 8">Belongs to the GPI family.</text>
</comment>
<evidence type="ECO:0000256" key="1">
    <source>
        <dbReference type="ARBA" id="ARBA00004926"/>
    </source>
</evidence>
<evidence type="ECO:0000256" key="3">
    <source>
        <dbReference type="ARBA" id="ARBA00022432"/>
    </source>
</evidence>
<name>B9L8R8_NAUPA</name>
<dbReference type="PANTHER" id="PTHR11469">
    <property type="entry name" value="GLUCOSE-6-PHOSPHATE ISOMERASE"/>
    <property type="match status" value="1"/>
</dbReference>
<gene>
    <name evidence="7 9" type="primary">pgi</name>
    <name evidence="9" type="ordered locus">NAMH_0611</name>
</gene>
<dbReference type="InterPro" id="IPR035476">
    <property type="entry name" value="SIS_PGI_1"/>
</dbReference>
<keyword evidence="4 7" id="KW-0324">Glycolysis</keyword>
<dbReference type="GO" id="GO:0051156">
    <property type="term" value="P:glucose 6-phosphate metabolic process"/>
    <property type="evidence" value="ECO:0007669"/>
    <property type="project" value="TreeGrafter"/>
</dbReference>
<proteinExistence type="inferred from homology"/>
<keyword evidence="10" id="KW-1185">Reference proteome</keyword>
<dbReference type="HAMAP" id="MF_00473">
    <property type="entry name" value="G6P_isomerase"/>
    <property type="match status" value="1"/>
</dbReference>
<evidence type="ECO:0000256" key="6">
    <source>
        <dbReference type="ARBA" id="ARBA00029321"/>
    </source>
</evidence>
<comment type="catalytic activity">
    <reaction evidence="6 7 8">
        <text>alpha-D-glucose 6-phosphate = beta-D-fructose 6-phosphate</text>
        <dbReference type="Rhea" id="RHEA:11816"/>
        <dbReference type="ChEBI" id="CHEBI:57634"/>
        <dbReference type="ChEBI" id="CHEBI:58225"/>
        <dbReference type="EC" id="5.3.1.9"/>
    </reaction>
</comment>
<keyword evidence="7" id="KW-0963">Cytoplasm</keyword>
<evidence type="ECO:0000256" key="8">
    <source>
        <dbReference type="RuleBase" id="RU000612"/>
    </source>
</evidence>
<dbReference type="PRINTS" id="PR00662">
    <property type="entry name" value="G6PISOMERASE"/>
</dbReference>
<dbReference type="Proteomes" id="UP000000448">
    <property type="component" value="Chromosome"/>
</dbReference>
<feature type="active site" evidence="7">
    <location>
        <position position="396"/>
    </location>
</feature>
<sequence>MLKFNTYYDYENKNLETFAYESLVKEKESGEIGYYHLPKNSMDLLNELDNINYNFEKIAVIGIGGSSLGTKAIYRLLKSNYKNVKEIVFLENTDPIELKNHFSKIDKNNTLFLVISKSGTTIETISIFKAAIDYFKLDLSNDKIIVITDPASNLEKFADKYSIKVFNIPKNVGGRFSVFSAVGVVPLYLAGFDVKKVLKGADEFFESFFNKSEWHLIRKAAFLYERSRCYKMNVVFSYSSLLDEFNKWYVQLWGESLGKINKKGGRVGLTPIGLLGSIDQHSFLQLLIEGPRDKTVTFIKVKNFENSLKIPNISLPFLETTDFVNGYTFNELINAQCDATRESVVRSGIDVDEIVLEKLNEENVGMLLVYYELLTSAVGALFEINTYNQPGVEFGKKILKTKFNS</sequence>
<dbReference type="Pfam" id="PF00342">
    <property type="entry name" value="PGI"/>
    <property type="match status" value="1"/>
</dbReference>
<dbReference type="GO" id="GO:0006094">
    <property type="term" value="P:gluconeogenesis"/>
    <property type="evidence" value="ECO:0007669"/>
    <property type="project" value="UniProtKB-UniRule"/>
</dbReference>
<dbReference type="NCBIfam" id="NF003016">
    <property type="entry name" value="PRK03868.1"/>
    <property type="match status" value="1"/>
</dbReference>
<organism evidence="9 10">
    <name type="scientific">Nautilia profundicola (strain ATCC BAA-1463 / DSM 18972 / AmH)</name>
    <dbReference type="NCBI Taxonomy" id="598659"/>
    <lineage>
        <taxon>Bacteria</taxon>
        <taxon>Pseudomonadati</taxon>
        <taxon>Campylobacterota</taxon>
        <taxon>Epsilonproteobacteria</taxon>
        <taxon>Nautiliales</taxon>
        <taxon>Nautiliaceae</taxon>
        <taxon>Nautilia</taxon>
    </lineage>
</organism>
<keyword evidence="3 7" id="KW-0312">Gluconeogenesis</keyword>
<accession>B9L8R8</accession>
<dbReference type="EC" id="5.3.1.9" evidence="7"/>
<dbReference type="KEGG" id="nam:NAMH_0611"/>
<comment type="subcellular location">
    <subcellularLocation>
        <location evidence="7">Cytoplasm</location>
    </subcellularLocation>
</comment>
<protein>
    <recommendedName>
        <fullName evidence="7">Glucose-6-phosphate isomerase</fullName>
        <shortName evidence="7">GPI</shortName>
        <ecNumber evidence="7">5.3.1.9</ecNumber>
    </recommendedName>
    <alternativeName>
        <fullName evidence="7">Phosphoglucose isomerase</fullName>
        <shortName evidence="7">PGI</shortName>
    </alternativeName>
    <alternativeName>
        <fullName evidence="7">Phosphohexose isomerase</fullName>
        <shortName evidence="7">PHI</shortName>
    </alternativeName>
</protein>
<dbReference type="GO" id="GO:0097367">
    <property type="term" value="F:carbohydrate derivative binding"/>
    <property type="evidence" value="ECO:0007669"/>
    <property type="project" value="InterPro"/>
</dbReference>
<feature type="active site" description="Proton donor" evidence="7">
    <location>
        <position position="255"/>
    </location>
</feature>
<comment type="pathway">
    <text evidence="1 7 8">Carbohydrate degradation; glycolysis; D-glyceraldehyde 3-phosphate and glycerone phosphate from D-glucose: step 2/4.</text>
</comment>
<dbReference type="EMBL" id="CP001279">
    <property type="protein sequence ID" value="ACM92420.1"/>
    <property type="molecule type" value="Genomic_DNA"/>
</dbReference>
<evidence type="ECO:0000256" key="7">
    <source>
        <dbReference type="HAMAP-Rule" id="MF_00473"/>
    </source>
</evidence>
<dbReference type="eggNOG" id="COG0166">
    <property type="taxonomic scope" value="Bacteria"/>
</dbReference>
<dbReference type="GO" id="GO:0006096">
    <property type="term" value="P:glycolytic process"/>
    <property type="evidence" value="ECO:0007669"/>
    <property type="project" value="UniProtKB-UniRule"/>
</dbReference>
<dbReference type="CDD" id="cd05015">
    <property type="entry name" value="SIS_PGI_1"/>
    <property type="match status" value="1"/>
</dbReference>
<comment type="function">
    <text evidence="7">Catalyzes the reversible isomerization of glucose-6-phosphate to fructose-6-phosphate.</text>
</comment>
<dbReference type="PANTHER" id="PTHR11469:SF1">
    <property type="entry name" value="GLUCOSE-6-PHOSPHATE ISOMERASE"/>
    <property type="match status" value="1"/>
</dbReference>